<evidence type="ECO:0000256" key="2">
    <source>
        <dbReference type="ARBA" id="ARBA00006214"/>
    </source>
</evidence>
<comment type="subcellular location">
    <subcellularLocation>
        <location evidence="1">Membrane</location>
        <topology evidence="1">Multi-pass membrane protein</topology>
    </subcellularLocation>
</comment>
<dbReference type="CDD" id="cd12918">
    <property type="entry name" value="VKOR_arc"/>
    <property type="match status" value="1"/>
</dbReference>
<feature type="transmembrane region" description="Helical" evidence="10">
    <location>
        <begin position="21"/>
        <end position="41"/>
    </location>
</feature>
<gene>
    <name evidence="12" type="ORF">FHX41_3670</name>
</gene>
<accession>A0A543IHA6</accession>
<evidence type="ECO:0000256" key="4">
    <source>
        <dbReference type="ARBA" id="ARBA00022719"/>
    </source>
</evidence>
<feature type="domain" description="Vitamin K epoxide reductase" evidence="11">
    <location>
        <begin position="20"/>
        <end position="155"/>
    </location>
</feature>
<keyword evidence="7 10" id="KW-0472">Membrane</keyword>
<evidence type="ECO:0000256" key="3">
    <source>
        <dbReference type="ARBA" id="ARBA00022692"/>
    </source>
</evidence>
<name>A0A543IHA6_9ACTN</name>
<keyword evidence="3 10" id="KW-0812">Transmembrane</keyword>
<sequence>MTQEMTAESRTEKATPSPPPAWFLIPAWVLTVVGLGISGYLTVTHYDESALVCSASQTVDCHAVTTSEYSTLLGIPMPLLGLAFFLGFGALITPWALRSAWAPLRWGRLASTVVGVLFVVYLVTVELVLLHKICLWCTGVHVVTVLLFLLVLADEFRRIGQVD</sequence>
<dbReference type="GO" id="GO:0048038">
    <property type="term" value="F:quinone binding"/>
    <property type="evidence" value="ECO:0007669"/>
    <property type="project" value="UniProtKB-KW"/>
</dbReference>
<evidence type="ECO:0000259" key="11">
    <source>
        <dbReference type="SMART" id="SM00756"/>
    </source>
</evidence>
<dbReference type="Proteomes" id="UP000316706">
    <property type="component" value="Unassembled WGS sequence"/>
</dbReference>
<dbReference type="PANTHER" id="PTHR34573:SF1">
    <property type="entry name" value="VITAMIN K EPOXIDE REDUCTASE DOMAIN-CONTAINING PROTEIN"/>
    <property type="match status" value="1"/>
</dbReference>
<dbReference type="Pfam" id="PF07884">
    <property type="entry name" value="VKOR"/>
    <property type="match status" value="1"/>
</dbReference>
<dbReference type="RefSeq" id="WP_141970485.1">
    <property type="nucleotide sequence ID" value="NZ_VFPO01000001.1"/>
</dbReference>
<dbReference type="OrthoDB" id="9783799at2"/>
<evidence type="ECO:0000256" key="8">
    <source>
        <dbReference type="ARBA" id="ARBA00023157"/>
    </source>
</evidence>
<evidence type="ECO:0000256" key="5">
    <source>
        <dbReference type="ARBA" id="ARBA00022989"/>
    </source>
</evidence>
<dbReference type="EMBL" id="VFPO01000001">
    <property type="protein sequence ID" value="TQM69952.1"/>
    <property type="molecule type" value="Genomic_DNA"/>
</dbReference>
<feature type="transmembrane region" description="Helical" evidence="10">
    <location>
        <begin position="109"/>
        <end position="127"/>
    </location>
</feature>
<comment type="caution">
    <text evidence="12">The sequence shown here is derived from an EMBL/GenBank/DDBJ whole genome shotgun (WGS) entry which is preliminary data.</text>
</comment>
<organism evidence="12 13">
    <name type="scientific">Actinomadura hallensis</name>
    <dbReference type="NCBI Taxonomy" id="337895"/>
    <lineage>
        <taxon>Bacteria</taxon>
        <taxon>Bacillati</taxon>
        <taxon>Actinomycetota</taxon>
        <taxon>Actinomycetes</taxon>
        <taxon>Streptosporangiales</taxon>
        <taxon>Thermomonosporaceae</taxon>
        <taxon>Actinomadura</taxon>
    </lineage>
</organism>
<feature type="transmembrane region" description="Helical" evidence="10">
    <location>
        <begin position="75"/>
        <end position="97"/>
    </location>
</feature>
<comment type="similarity">
    <text evidence="2">Belongs to the VKOR family.</text>
</comment>
<evidence type="ECO:0000313" key="12">
    <source>
        <dbReference type="EMBL" id="TQM69952.1"/>
    </source>
</evidence>
<keyword evidence="8" id="KW-1015">Disulfide bond</keyword>
<keyword evidence="6" id="KW-0560">Oxidoreductase</keyword>
<evidence type="ECO:0000256" key="7">
    <source>
        <dbReference type="ARBA" id="ARBA00023136"/>
    </source>
</evidence>
<proteinExistence type="inferred from homology"/>
<evidence type="ECO:0000313" key="13">
    <source>
        <dbReference type="Proteomes" id="UP000316706"/>
    </source>
</evidence>
<protein>
    <submittedName>
        <fullName evidence="12">Putative membrane protein</fullName>
    </submittedName>
</protein>
<dbReference type="SMART" id="SM00756">
    <property type="entry name" value="VKc"/>
    <property type="match status" value="1"/>
</dbReference>
<dbReference type="Gene3D" id="1.20.1440.130">
    <property type="entry name" value="VKOR domain"/>
    <property type="match status" value="1"/>
</dbReference>
<evidence type="ECO:0000256" key="10">
    <source>
        <dbReference type="SAM" id="Phobius"/>
    </source>
</evidence>
<evidence type="ECO:0000256" key="6">
    <source>
        <dbReference type="ARBA" id="ARBA00023002"/>
    </source>
</evidence>
<dbReference type="GO" id="GO:0016491">
    <property type="term" value="F:oxidoreductase activity"/>
    <property type="evidence" value="ECO:0007669"/>
    <property type="project" value="UniProtKB-KW"/>
</dbReference>
<keyword evidence="4" id="KW-0874">Quinone</keyword>
<keyword evidence="5 10" id="KW-1133">Transmembrane helix</keyword>
<dbReference type="InterPro" id="IPR038354">
    <property type="entry name" value="VKOR_sf"/>
</dbReference>
<dbReference type="PANTHER" id="PTHR34573">
    <property type="entry name" value="VKC DOMAIN-CONTAINING PROTEIN"/>
    <property type="match status" value="1"/>
</dbReference>
<keyword evidence="9" id="KW-0676">Redox-active center</keyword>
<reference evidence="12 13" key="1">
    <citation type="submission" date="2019-06" db="EMBL/GenBank/DDBJ databases">
        <title>Sequencing the genomes of 1000 actinobacteria strains.</title>
        <authorList>
            <person name="Klenk H.-P."/>
        </authorList>
    </citation>
    <scope>NUCLEOTIDE SEQUENCE [LARGE SCALE GENOMIC DNA]</scope>
    <source>
        <strain evidence="12 13">DSM 45043</strain>
    </source>
</reference>
<dbReference type="AlphaFoldDB" id="A0A543IHA6"/>
<dbReference type="GO" id="GO:0016020">
    <property type="term" value="C:membrane"/>
    <property type="evidence" value="ECO:0007669"/>
    <property type="project" value="UniProtKB-SubCell"/>
</dbReference>
<dbReference type="InterPro" id="IPR012932">
    <property type="entry name" value="VKOR"/>
</dbReference>
<evidence type="ECO:0000256" key="1">
    <source>
        <dbReference type="ARBA" id="ARBA00004141"/>
    </source>
</evidence>
<feature type="transmembrane region" description="Helical" evidence="10">
    <location>
        <begin position="133"/>
        <end position="153"/>
    </location>
</feature>
<keyword evidence="13" id="KW-1185">Reference proteome</keyword>
<evidence type="ECO:0000256" key="9">
    <source>
        <dbReference type="ARBA" id="ARBA00023284"/>
    </source>
</evidence>